<protein>
    <recommendedName>
        <fullName evidence="7">Electron transfer flavoprotein subunit alpha</fullName>
        <shortName evidence="7">Alpha-ETF</shortName>
    </recommendedName>
</protein>
<reference evidence="10 11" key="1">
    <citation type="submission" date="2017-03" db="EMBL/GenBank/DDBJ databases">
        <title>Genome Survey of Euroglyphus maynei.</title>
        <authorList>
            <person name="Arlian L.G."/>
            <person name="Morgan M.S."/>
            <person name="Rider S.D."/>
        </authorList>
    </citation>
    <scope>NUCLEOTIDE SEQUENCE [LARGE SCALE GENOMIC DNA]</scope>
    <source>
        <strain evidence="10">Arlian Lab</strain>
        <tissue evidence="10">Whole body</tissue>
    </source>
</reference>
<dbReference type="PANTHER" id="PTHR43153:SF1">
    <property type="entry name" value="ELECTRON TRANSFER FLAVOPROTEIN SUBUNIT ALPHA, MITOCHONDRIAL"/>
    <property type="match status" value="1"/>
</dbReference>
<keyword evidence="5 7" id="KW-0274">FAD</keyword>
<feature type="domain" description="Electron transfer flavoprotein alpha/beta-subunit N-terminal" evidence="9">
    <location>
        <begin position="35"/>
        <end position="222"/>
    </location>
</feature>
<dbReference type="Gene3D" id="3.40.50.620">
    <property type="entry name" value="HUPs"/>
    <property type="match status" value="1"/>
</dbReference>
<comment type="similarity">
    <text evidence="2 7">Belongs to the ETF alpha-subunit/FixB family.</text>
</comment>
<evidence type="ECO:0000256" key="5">
    <source>
        <dbReference type="ARBA" id="ARBA00022827"/>
    </source>
</evidence>
<evidence type="ECO:0000256" key="1">
    <source>
        <dbReference type="ARBA" id="ARBA00004305"/>
    </source>
</evidence>
<keyword evidence="3 7" id="KW-0813">Transport</keyword>
<evidence type="ECO:0000256" key="8">
    <source>
        <dbReference type="PIRSR" id="PIRSR000089-1"/>
    </source>
</evidence>
<name>A0A1Y3BV72_EURMA</name>
<dbReference type="PANTHER" id="PTHR43153">
    <property type="entry name" value="ELECTRON TRANSFER FLAVOPROTEIN ALPHA"/>
    <property type="match status" value="1"/>
</dbReference>
<dbReference type="FunFam" id="3.40.50.620:FF:000041">
    <property type="entry name" value="Electron transfer flavoprotein alpha subunit"/>
    <property type="match status" value="1"/>
</dbReference>
<accession>A0A1Y3BV72</accession>
<evidence type="ECO:0000256" key="3">
    <source>
        <dbReference type="ARBA" id="ARBA00022448"/>
    </source>
</evidence>
<dbReference type="OrthoDB" id="1715808at2759"/>
<dbReference type="InterPro" id="IPR014731">
    <property type="entry name" value="ETF_asu_C"/>
</dbReference>
<evidence type="ECO:0000256" key="6">
    <source>
        <dbReference type="ARBA" id="ARBA00022982"/>
    </source>
</evidence>
<dbReference type="FunFam" id="3.40.50.1220:FF:000001">
    <property type="entry name" value="Electron transfer flavoprotein, alpha subunit"/>
    <property type="match status" value="1"/>
</dbReference>
<keyword evidence="7" id="KW-0496">Mitochondrion</keyword>
<dbReference type="EMBL" id="MUJZ01001682">
    <property type="protein sequence ID" value="OTF83898.1"/>
    <property type="molecule type" value="Genomic_DNA"/>
</dbReference>
<gene>
    <name evidence="10" type="ORF">BLA29_004631</name>
</gene>
<proteinExistence type="inferred from homology"/>
<dbReference type="Proteomes" id="UP000194236">
    <property type="component" value="Unassembled WGS sequence"/>
</dbReference>
<keyword evidence="4 7" id="KW-0285">Flavoprotein</keyword>
<dbReference type="GO" id="GO:0033539">
    <property type="term" value="P:fatty acid beta-oxidation using acyl-CoA dehydrogenase"/>
    <property type="evidence" value="ECO:0007669"/>
    <property type="project" value="TreeGrafter"/>
</dbReference>
<dbReference type="SUPFAM" id="SSF52402">
    <property type="entry name" value="Adenine nucleotide alpha hydrolases-like"/>
    <property type="match status" value="1"/>
</dbReference>
<dbReference type="InterPro" id="IPR018206">
    <property type="entry name" value="ETF_asu_C_CS"/>
</dbReference>
<dbReference type="PROSITE" id="PS00696">
    <property type="entry name" value="ETF_ALPHA"/>
    <property type="match status" value="1"/>
</dbReference>
<feature type="binding site" evidence="8">
    <location>
        <position position="316"/>
    </location>
    <ligand>
        <name>FAD</name>
        <dbReference type="ChEBI" id="CHEBI:57692"/>
    </ligand>
</feature>
<sequence>MLIKRCSIILANQLAKSSSSSSSSLKNISARWNSTLLIADHTEETLSPITLKTITAAKQLGNPITCMVVGPKVGPAVEILKKVDDVEKILTVENDSLKGWLPEMMANIVLEAHKKNNYSHILTGASSVGKNFLPRLAALLDVSLISEIIGIKSPDTFVRTIYAGNALLELKALDPIKLITVRGTAFDATPIGSADCPVEAFAAESSTSPPANVKFVKSELTKSERPELTAASRVIAGGRGMKSGENFKMLYDLADKLNAAVGASRAAVDAGFVPNDLQVGQTGKIVAPELYIAIGISGAIQHLAGMKDSKTIVAINKDPDAPIFQVADLGLVADLFQAVPEINEKIDKFISK</sequence>
<comment type="function">
    <text evidence="7">The electron transfer flavoprotein serves as a specific electron acceptor for several dehydrogenases, including five acyl-CoA dehydrogenases, glutaryl-CoA and sarcosine dehydrogenase. It transfers the electrons to the main mitochondrial respiratory chain via ETF-ubiquinone oxidoreductase (ETF dehydrogenase).</text>
</comment>
<dbReference type="Pfam" id="PF01012">
    <property type="entry name" value="ETF"/>
    <property type="match status" value="1"/>
</dbReference>
<dbReference type="InterPro" id="IPR029035">
    <property type="entry name" value="DHS-like_NAD/FAD-binding_dom"/>
</dbReference>
<evidence type="ECO:0000259" key="9">
    <source>
        <dbReference type="SMART" id="SM00893"/>
    </source>
</evidence>
<evidence type="ECO:0000256" key="2">
    <source>
        <dbReference type="ARBA" id="ARBA00005817"/>
    </source>
</evidence>
<dbReference type="Pfam" id="PF00766">
    <property type="entry name" value="ETF_alpha"/>
    <property type="match status" value="1"/>
</dbReference>
<evidence type="ECO:0000313" key="10">
    <source>
        <dbReference type="EMBL" id="OTF83898.1"/>
    </source>
</evidence>
<dbReference type="SMART" id="SM00893">
    <property type="entry name" value="ETF"/>
    <property type="match status" value="1"/>
</dbReference>
<dbReference type="AlphaFoldDB" id="A0A1Y3BV72"/>
<dbReference type="GO" id="GO:0005759">
    <property type="term" value="C:mitochondrial matrix"/>
    <property type="evidence" value="ECO:0007669"/>
    <property type="project" value="UniProtKB-SubCell"/>
</dbReference>
<dbReference type="Gene3D" id="3.40.50.1220">
    <property type="entry name" value="TPP-binding domain"/>
    <property type="match status" value="1"/>
</dbReference>
<dbReference type="GO" id="GO:0045251">
    <property type="term" value="C:electron transfer flavoprotein complex"/>
    <property type="evidence" value="ECO:0007669"/>
    <property type="project" value="UniProtKB-ARBA"/>
</dbReference>
<evidence type="ECO:0000256" key="4">
    <source>
        <dbReference type="ARBA" id="ARBA00022630"/>
    </source>
</evidence>
<comment type="cofactor">
    <cofactor evidence="7 8">
        <name>FAD</name>
        <dbReference type="ChEBI" id="CHEBI:57692"/>
    </cofactor>
    <text evidence="7 8">Binds 1 FAD per dimer.</text>
</comment>
<keyword evidence="11" id="KW-1185">Reference proteome</keyword>
<dbReference type="SUPFAM" id="SSF52467">
    <property type="entry name" value="DHS-like NAD/FAD-binding domain"/>
    <property type="match status" value="1"/>
</dbReference>
<evidence type="ECO:0000313" key="11">
    <source>
        <dbReference type="Proteomes" id="UP000194236"/>
    </source>
</evidence>
<keyword evidence="6 7" id="KW-0249">Electron transport</keyword>
<dbReference type="InterPro" id="IPR014729">
    <property type="entry name" value="Rossmann-like_a/b/a_fold"/>
</dbReference>
<comment type="subcellular location">
    <subcellularLocation>
        <location evidence="1 7">Mitochondrion matrix</location>
    </subcellularLocation>
</comment>
<feature type="binding site" evidence="8">
    <location>
        <begin position="278"/>
        <end position="282"/>
    </location>
    <ligand>
        <name>FAD</name>
        <dbReference type="ChEBI" id="CHEBI:57692"/>
    </ligand>
</feature>
<dbReference type="CDD" id="cd01715">
    <property type="entry name" value="ETF_alpha"/>
    <property type="match status" value="1"/>
</dbReference>
<dbReference type="GO" id="GO:0050660">
    <property type="term" value="F:flavin adenine dinucleotide binding"/>
    <property type="evidence" value="ECO:0007669"/>
    <property type="project" value="InterPro"/>
</dbReference>
<feature type="binding site" evidence="8">
    <location>
        <position position="239"/>
    </location>
    <ligand>
        <name>FAD</name>
        <dbReference type="ChEBI" id="CHEBI:57692"/>
    </ligand>
</feature>
<comment type="subunit">
    <text evidence="7">Heterodimer of an alpha and a beta subunit.</text>
</comment>
<evidence type="ECO:0000256" key="7">
    <source>
        <dbReference type="PIRNR" id="PIRNR000089"/>
    </source>
</evidence>
<dbReference type="PIRSF" id="PIRSF000089">
    <property type="entry name" value="Electra_flavoP_a"/>
    <property type="match status" value="1"/>
</dbReference>
<dbReference type="InterPro" id="IPR014730">
    <property type="entry name" value="ETF_a/b_N"/>
</dbReference>
<feature type="binding site" evidence="8">
    <location>
        <begin position="295"/>
        <end position="302"/>
    </location>
    <ligand>
        <name>FAD</name>
        <dbReference type="ChEBI" id="CHEBI:57692"/>
    </ligand>
</feature>
<organism evidence="10 11">
    <name type="scientific">Euroglyphus maynei</name>
    <name type="common">Mayne's house dust mite</name>
    <dbReference type="NCBI Taxonomy" id="6958"/>
    <lineage>
        <taxon>Eukaryota</taxon>
        <taxon>Metazoa</taxon>
        <taxon>Ecdysozoa</taxon>
        <taxon>Arthropoda</taxon>
        <taxon>Chelicerata</taxon>
        <taxon>Arachnida</taxon>
        <taxon>Acari</taxon>
        <taxon>Acariformes</taxon>
        <taxon>Sarcoptiformes</taxon>
        <taxon>Astigmata</taxon>
        <taxon>Psoroptidia</taxon>
        <taxon>Analgoidea</taxon>
        <taxon>Pyroglyphidae</taxon>
        <taxon>Pyroglyphinae</taxon>
        <taxon>Euroglyphus</taxon>
    </lineage>
</organism>
<feature type="binding site" evidence="8">
    <location>
        <begin position="264"/>
        <end position="265"/>
    </location>
    <ligand>
        <name>FAD</name>
        <dbReference type="ChEBI" id="CHEBI:57692"/>
    </ligand>
</feature>
<dbReference type="InterPro" id="IPR033947">
    <property type="entry name" value="ETF_alpha_N"/>
</dbReference>
<dbReference type="InterPro" id="IPR001308">
    <property type="entry name" value="ETF_a/FixB"/>
</dbReference>
<dbReference type="GO" id="GO:0009055">
    <property type="term" value="F:electron transfer activity"/>
    <property type="evidence" value="ECO:0007669"/>
    <property type="project" value="InterPro"/>
</dbReference>
<comment type="caution">
    <text evidence="10">The sequence shown here is derived from an EMBL/GenBank/DDBJ whole genome shotgun (WGS) entry which is preliminary data.</text>
</comment>